<dbReference type="PRINTS" id="PR00111">
    <property type="entry name" value="ABHYDROLASE"/>
</dbReference>
<evidence type="ECO:0000256" key="1">
    <source>
        <dbReference type="ARBA" id="ARBA00008645"/>
    </source>
</evidence>
<organism evidence="4 5">
    <name type="scientific">Chondromyces crocatus</name>
    <dbReference type="NCBI Taxonomy" id="52"/>
    <lineage>
        <taxon>Bacteria</taxon>
        <taxon>Pseudomonadati</taxon>
        <taxon>Myxococcota</taxon>
        <taxon>Polyangia</taxon>
        <taxon>Polyangiales</taxon>
        <taxon>Polyangiaceae</taxon>
        <taxon>Chondromyces</taxon>
    </lineage>
</organism>
<keyword evidence="5" id="KW-1185">Reference proteome</keyword>
<evidence type="ECO:0000256" key="2">
    <source>
        <dbReference type="ARBA" id="ARBA00022801"/>
    </source>
</evidence>
<dbReference type="AlphaFoldDB" id="A0A0K1E7G1"/>
<dbReference type="PANTHER" id="PTHR43039">
    <property type="entry name" value="ESTERASE-RELATED"/>
    <property type="match status" value="1"/>
</dbReference>
<evidence type="ECO:0000313" key="5">
    <source>
        <dbReference type="Proteomes" id="UP000067626"/>
    </source>
</evidence>
<name>A0A0K1E7G1_CHOCO</name>
<accession>A0A0K1E7G1</accession>
<dbReference type="OrthoDB" id="8680283at2"/>
<feature type="domain" description="AB hydrolase-1" evidence="3">
    <location>
        <begin position="22"/>
        <end position="257"/>
    </location>
</feature>
<dbReference type="Proteomes" id="UP000067626">
    <property type="component" value="Chromosome"/>
</dbReference>
<dbReference type="InterPro" id="IPR000639">
    <property type="entry name" value="Epox_hydrolase-like"/>
</dbReference>
<dbReference type="GO" id="GO:0016787">
    <property type="term" value="F:hydrolase activity"/>
    <property type="evidence" value="ECO:0007669"/>
    <property type="project" value="UniProtKB-KW"/>
</dbReference>
<dbReference type="Gene3D" id="3.40.50.1820">
    <property type="entry name" value="alpha/beta hydrolase"/>
    <property type="match status" value="1"/>
</dbReference>
<evidence type="ECO:0000313" key="4">
    <source>
        <dbReference type="EMBL" id="AKT36800.1"/>
    </source>
</evidence>
<keyword evidence="2" id="KW-0378">Hydrolase</keyword>
<dbReference type="FunFam" id="3.40.50.1820:FF:000042">
    <property type="entry name" value="probable strigolactone esterase DAD2"/>
    <property type="match status" value="1"/>
</dbReference>
<protein>
    <submittedName>
        <fullName evidence="4">Sigma factor sigB regulation protein rsbQ</fullName>
    </submittedName>
</protein>
<sequence length="266" mass="29485">MAGSDVMRRNHVQMMGAGEKILVFAHGFGANQTAWRRQVEVLSSHYQILLFDHVGHGLSDWSAYSPRRYGTLHGYAMDLLEVLSAAQAERVYFVGHSMSGMIGLLAAIAQPQRFEKLILLGASPRYVNEEVYRGGFDPHEIDATYEAMSTNYHAWAAGYAGAMMATPDRPHLAVEFAESLSSIRPDIAQAVIRMILESDHREDLPRLTVPTLVVQSTGDLAVPQHVGRYMAERIPHSTYRTVEASGHFPHISAPEATTQLIHSYLG</sequence>
<dbReference type="InterPro" id="IPR029058">
    <property type="entry name" value="AB_hydrolase_fold"/>
</dbReference>
<reference evidence="4 5" key="1">
    <citation type="submission" date="2015-07" db="EMBL/GenBank/DDBJ databases">
        <title>Genome analysis of myxobacterium Chondromyces crocatus Cm c5 reveals a high potential for natural compound synthesis and the genetic basis for the loss of fruiting body formation.</title>
        <authorList>
            <person name="Zaburannyi N."/>
            <person name="Bunk B."/>
            <person name="Maier J."/>
            <person name="Overmann J."/>
            <person name="Mueller R."/>
        </authorList>
    </citation>
    <scope>NUCLEOTIDE SEQUENCE [LARGE SCALE GENOMIC DNA]</scope>
    <source>
        <strain evidence="4 5">Cm c5</strain>
    </source>
</reference>
<comment type="similarity">
    <text evidence="1">Belongs to the AB hydrolase superfamily.</text>
</comment>
<dbReference type="Pfam" id="PF12697">
    <property type="entry name" value="Abhydrolase_6"/>
    <property type="match status" value="1"/>
</dbReference>
<dbReference type="STRING" id="52.CMC5_009210"/>
<dbReference type="PRINTS" id="PR00412">
    <property type="entry name" value="EPOXHYDRLASE"/>
</dbReference>
<dbReference type="SUPFAM" id="SSF53474">
    <property type="entry name" value="alpha/beta-Hydrolases"/>
    <property type="match status" value="1"/>
</dbReference>
<dbReference type="EMBL" id="CP012159">
    <property type="protein sequence ID" value="AKT36800.1"/>
    <property type="molecule type" value="Genomic_DNA"/>
</dbReference>
<dbReference type="InterPro" id="IPR000073">
    <property type="entry name" value="AB_hydrolase_1"/>
</dbReference>
<dbReference type="KEGG" id="ccro:CMC5_009210"/>
<gene>
    <name evidence="4" type="ORF">CMC5_009210</name>
</gene>
<proteinExistence type="inferred from homology"/>
<evidence type="ECO:0000259" key="3">
    <source>
        <dbReference type="Pfam" id="PF12697"/>
    </source>
</evidence>